<gene>
    <name evidence="1" type="ORF">AN640_03020</name>
</gene>
<dbReference type="Proteomes" id="UP000188637">
    <property type="component" value="Unassembled WGS sequence"/>
</dbReference>
<protein>
    <submittedName>
        <fullName evidence="1">MFS transporter</fullName>
    </submittedName>
</protein>
<evidence type="ECO:0000313" key="2">
    <source>
        <dbReference type="Proteomes" id="UP000188637"/>
    </source>
</evidence>
<evidence type="ECO:0000313" key="1">
    <source>
        <dbReference type="EMBL" id="ONI37866.1"/>
    </source>
</evidence>
<keyword evidence="2" id="KW-1185">Reference proteome</keyword>
<proteinExistence type="predicted"/>
<name>A0ACC8X833_9FIRM</name>
<comment type="caution">
    <text evidence="1">The sequence shown here is derived from an EMBL/GenBank/DDBJ whole genome shotgun (WGS) entry which is preliminary data.</text>
</comment>
<reference evidence="1" key="1">
    <citation type="submission" date="2016-08" db="EMBL/GenBank/DDBJ databases">
        <authorList>
            <person name="Ngugi D.K."/>
            <person name="Miyake S."/>
            <person name="Stingl U."/>
        </authorList>
    </citation>
    <scope>NUCLEOTIDE SEQUENCE</scope>
    <source>
        <strain evidence="1">SCG-D08WGA-EpuloA1</strain>
    </source>
</reference>
<dbReference type="EMBL" id="LJHD01000309">
    <property type="protein sequence ID" value="ONI37866.1"/>
    <property type="molecule type" value="Genomic_DNA"/>
</dbReference>
<sequence length="379" mass="41158">MYFFLLAIIYVAFISLGLPDALLGSAWPSMHQYLNVPVSYAGIVTIIIAAGTVISSLKSDYLTRKYGTGLITACSVALTACALFGFSISQSFFVLCLFAIPYGLGAGAVDAGINNYVALHYKSSHMNWLHSFWGVGASIGPYIMAFALINFNSWNGGYRIVSIIQIILTCFLFITIPLWKKKEHTSKEETEILSLKQILKVKGVILILITFFCCCAFEHTAGIWATTYLTNHYGIDPNIAASYGAYVYLGITGGRFACGFFSNKVGYKTLVRGSLVVMLVGTILINIQALCLLGLIIVGVGVSPVFPAIIHYTPINFEAKYSGAIIGIEMASAYVGIIAAPAIFGFISEHLSIGIYPFYLGMLVLLMVIFSETFNKVIS</sequence>
<organism evidence="1 2">
    <name type="scientific">Candidatus Epulonipiscium fishelsonii</name>
    <dbReference type="NCBI Taxonomy" id="77094"/>
    <lineage>
        <taxon>Bacteria</taxon>
        <taxon>Bacillati</taxon>
        <taxon>Bacillota</taxon>
        <taxon>Clostridia</taxon>
        <taxon>Lachnospirales</taxon>
        <taxon>Lachnospiraceae</taxon>
        <taxon>Candidatus Epulonipiscium</taxon>
    </lineage>
</organism>
<accession>A0ACC8X833</accession>